<keyword evidence="7" id="KW-0406">Ion transport</keyword>
<evidence type="ECO:0000256" key="1">
    <source>
        <dbReference type="ARBA" id="ARBA00004141"/>
    </source>
</evidence>
<dbReference type="Proteomes" id="UP000284916">
    <property type="component" value="Unassembled WGS sequence"/>
</dbReference>
<dbReference type="PANTHER" id="PTHR11562:SF17">
    <property type="entry name" value="RE54080P-RELATED"/>
    <property type="match status" value="1"/>
</dbReference>
<feature type="transmembrane region" description="Helical" evidence="9">
    <location>
        <begin position="182"/>
        <end position="204"/>
    </location>
</feature>
<evidence type="ECO:0000313" key="17">
    <source>
        <dbReference type="Proteomes" id="UP000284916"/>
    </source>
</evidence>
<evidence type="ECO:0000313" key="18">
    <source>
        <dbReference type="Proteomes" id="UP000284998"/>
    </source>
</evidence>
<dbReference type="Proteomes" id="UP000260814">
    <property type="component" value="Unassembled WGS sequence"/>
</dbReference>
<feature type="transmembrane region" description="Helical" evidence="9">
    <location>
        <begin position="88"/>
        <end position="111"/>
    </location>
</feature>
<proteinExistence type="inferred from homology"/>
<dbReference type="InterPro" id="IPR027470">
    <property type="entry name" value="Cation_efflux_CTD"/>
</dbReference>
<keyword evidence="4 9" id="KW-0812">Transmembrane</keyword>
<evidence type="ECO:0000259" key="11">
    <source>
        <dbReference type="Pfam" id="PF16916"/>
    </source>
</evidence>
<dbReference type="RefSeq" id="WP_117701332.1">
    <property type="nucleotide sequence ID" value="NZ_CAUCUV010000016.1"/>
</dbReference>
<evidence type="ECO:0000256" key="6">
    <source>
        <dbReference type="ARBA" id="ARBA00022989"/>
    </source>
</evidence>
<evidence type="ECO:0000256" key="4">
    <source>
        <dbReference type="ARBA" id="ARBA00022692"/>
    </source>
</evidence>
<dbReference type="NCBIfam" id="TIGR01297">
    <property type="entry name" value="CDF"/>
    <property type="match status" value="1"/>
</dbReference>
<protein>
    <submittedName>
        <fullName evidence="12">Cation transporter</fullName>
    </submittedName>
</protein>
<organism evidence="12">
    <name type="scientific">Phocaeicola plebeius</name>
    <dbReference type="NCBI Taxonomy" id="310297"/>
    <lineage>
        <taxon>Bacteria</taxon>
        <taxon>Pseudomonadati</taxon>
        <taxon>Bacteroidota</taxon>
        <taxon>Bacteroidia</taxon>
        <taxon>Bacteroidales</taxon>
        <taxon>Bacteroidaceae</taxon>
        <taxon>Phocaeicola</taxon>
    </lineage>
</organism>
<dbReference type="SUPFAM" id="SSF161111">
    <property type="entry name" value="Cation efflux protein transmembrane domain-like"/>
    <property type="match status" value="1"/>
</dbReference>
<comment type="similarity">
    <text evidence="2">Belongs to the cation diffusion facilitator (CDF) transporter (TC 2.A.4) family. SLC30A subfamily.</text>
</comment>
<evidence type="ECO:0000256" key="2">
    <source>
        <dbReference type="ARBA" id="ARBA00008873"/>
    </source>
</evidence>
<dbReference type="InterPro" id="IPR050681">
    <property type="entry name" value="CDF/SLC30A"/>
</dbReference>
<evidence type="ECO:0000256" key="5">
    <source>
        <dbReference type="ARBA" id="ARBA00022906"/>
    </source>
</evidence>
<keyword evidence="3" id="KW-0813">Transport</keyword>
<evidence type="ECO:0000313" key="12">
    <source>
        <dbReference type="EMBL" id="RGM91986.1"/>
    </source>
</evidence>
<evidence type="ECO:0000259" key="10">
    <source>
        <dbReference type="Pfam" id="PF01545"/>
    </source>
</evidence>
<evidence type="ECO:0000256" key="9">
    <source>
        <dbReference type="SAM" id="Phobius"/>
    </source>
</evidence>
<keyword evidence="8 9" id="KW-0472">Membrane</keyword>
<dbReference type="InterPro" id="IPR036837">
    <property type="entry name" value="Cation_efflux_CTD_sf"/>
</dbReference>
<dbReference type="Pfam" id="PF01545">
    <property type="entry name" value="Cation_efflux"/>
    <property type="match status" value="1"/>
</dbReference>
<dbReference type="Gene3D" id="1.20.1510.10">
    <property type="entry name" value="Cation efflux protein transmembrane domain"/>
    <property type="match status" value="1"/>
</dbReference>
<dbReference type="EMBL" id="QSJG01000001">
    <property type="protein sequence ID" value="RHD59008.1"/>
    <property type="molecule type" value="Genomic_DNA"/>
</dbReference>
<gene>
    <name evidence="15" type="ORF">DW035_07950</name>
    <name evidence="14" type="ORF">DW204_04540</name>
    <name evidence="13" type="ORF">DW789_00540</name>
    <name evidence="12" type="ORF">DXB87_05825</name>
</gene>
<dbReference type="PANTHER" id="PTHR11562">
    <property type="entry name" value="CATION EFFLUX PROTEIN/ ZINC TRANSPORTER"/>
    <property type="match status" value="1"/>
</dbReference>
<dbReference type="EMBL" id="QRJS01000007">
    <property type="protein sequence ID" value="RHH48082.1"/>
    <property type="molecule type" value="Genomic_DNA"/>
</dbReference>
<dbReference type="Pfam" id="PF16916">
    <property type="entry name" value="ZT_dimer"/>
    <property type="match status" value="1"/>
</dbReference>
<evidence type="ECO:0000256" key="7">
    <source>
        <dbReference type="ARBA" id="ARBA00023065"/>
    </source>
</evidence>
<reference evidence="16 17" key="1">
    <citation type="submission" date="2018-08" db="EMBL/GenBank/DDBJ databases">
        <title>A genome reference for cultivated species of the human gut microbiota.</title>
        <authorList>
            <person name="Zou Y."/>
            <person name="Xue W."/>
            <person name="Luo G."/>
        </authorList>
    </citation>
    <scope>NUCLEOTIDE SEQUENCE [LARGE SCALE GENOMIC DNA]</scope>
    <source>
        <strain evidence="15 17">AF39-11</strain>
        <strain evidence="14 18">AM17-44</strain>
        <strain evidence="13 16">AM31-10</strain>
        <strain evidence="12">OM06-2</strain>
    </source>
</reference>
<evidence type="ECO:0000256" key="8">
    <source>
        <dbReference type="ARBA" id="ARBA00023136"/>
    </source>
</evidence>
<evidence type="ECO:0000313" key="13">
    <source>
        <dbReference type="EMBL" id="RHD59008.1"/>
    </source>
</evidence>
<dbReference type="InterPro" id="IPR002524">
    <property type="entry name" value="Cation_efflux"/>
</dbReference>
<dbReference type="Proteomes" id="UP000284361">
    <property type="component" value="Unassembled WGS sequence"/>
</dbReference>
<comment type="subcellular location">
    <subcellularLocation>
        <location evidence="1">Membrane</location>
        <topology evidence="1">Multi-pass membrane protein</topology>
    </subcellularLocation>
</comment>
<dbReference type="InterPro" id="IPR058533">
    <property type="entry name" value="Cation_efflux_TM"/>
</dbReference>
<feature type="domain" description="Cation efflux protein cytoplasmic" evidence="11">
    <location>
        <begin position="216"/>
        <end position="288"/>
    </location>
</feature>
<dbReference type="AlphaFoldDB" id="A0A3E4ZAG3"/>
<dbReference type="EMBL" id="QROI01000010">
    <property type="protein sequence ID" value="RHL15543.1"/>
    <property type="molecule type" value="Genomic_DNA"/>
</dbReference>
<dbReference type="SUPFAM" id="SSF160240">
    <property type="entry name" value="Cation efflux protein cytoplasmic domain-like"/>
    <property type="match status" value="1"/>
</dbReference>
<feature type="domain" description="Cation efflux protein transmembrane" evidence="10">
    <location>
        <begin position="21"/>
        <end position="209"/>
    </location>
</feature>
<evidence type="ECO:0000256" key="3">
    <source>
        <dbReference type="ARBA" id="ARBA00022448"/>
    </source>
</evidence>
<feature type="transmembrane region" description="Helical" evidence="9">
    <location>
        <begin position="123"/>
        <end position="143"/>
    </location>
</feature>
<dbReference type="GO" id="GO:0005385">
    <property type="term" value="F:zinc ion transmembrane transporter activity"/>
    <property type="evidence" value="ECO:0007669"/>
    <property type="project" value="TreeGrafter"/>
</dbReference>
<dbReference type="Proteomes" id="UP000284998">
    <property type="component" value="Unassembled WGS sequence"/>
</dbReference>
<comment type="caution">
    <text evidence="12">The sequence shown here is derived from an EMBL/GenBank/DDBJ whole genome shotgun (WGS) entry which is preliminary data.</text>
</comment>
<feature type="transmembrane region" description="Helical" evidence="9">
    <location>
        <begin position="21"/>
        <end position="45"/>
    </location>
</feature>
<evidence type="ECO:0000313" key="16">
    <source>
        <dbReference type="Proteomes" id="UP000284361"/>
    </source>
</evidence>
<keyword evidence="5" id="KW-0862">Zinc</keyword>
<keyword evidence="6 9" id="KW-1133">Transmembrane helix</keyword>
<evidence type="ECO:0000313" key="15">
    <source>
        <dbReference type="EMBL" id="RHL15543.1"/>
    </source>
</evidence>
<name>A0A3E4ZAG3_9BACT</name>
<keyword evidence="5" id="KW-0864">Zinc transport</keyword>
<sequence length="304" mass="33120">MSHSHSHVHSHHAIESVSTTLIVCIILNLLFVIAEAVIGFSYHSLGLLSDAGHNLSDIFSLLLSLFAIRMATRKGNRHFTYGYKKSTILVSLANAIILLIAVGGILIESIYKLYTPGTVSGEAISWTAGAGILVNGTTALLLMSRRKNDLNIKGAFLHMAMDTLVSVGVVISGILISLTHYYALDAFIGMGIALIILISTWKLLKESLYLTLDAVPEHIHLDKLEQEISQTPGVESWHHLHVWAVSTTENAATLHVVITSLNEIECIKHALKQLLSQHGITHSTIEFETLGSQCEDAAKGCYHS</sequence>
<dbReference type="EMBL" id="QSTW01000005">
    <property type="protein sequence ID" value="RGM91986.1"/>
    <property type="molecule type" value="Genomic_DNA"/>
</dbReference>
<evidence type="ECO:0000313" key="14">
    <source>
        <dbReference type="EMBL" id="RHH48082.1"/>
    </source>
</evidence>
<dbReference type="GO" id="GO:0005886">
    <property type="term" value="C:plasma membrane"/>
    <property type="evidence" value="ECO:0007669"/>
    <property type="project" value="TreeGrafter"/>
</dbReference>
<accession>A0A3E4ZAG3</accession>
<dbReference type="InterPro" id="IPR027469">
    <property type="entry name" value="Cation_efflux_TMD_sf"/>
</dbReference>
<feature type="transmembrane region" description="Helical" evidence="9">
    <location>
        <begin position="155"/>
        <end position="176"/>
    </location>
</feature>
<feature type="transmembrane region" description="Helical" evidence="9">
    <location>
        <begin position="51"/>
        <end position="68"/>
    </location>
</feature>